<dbReference type="STRING" id="913774.A0A0C3GVB0"/>
<evidence type="ECO:0000313" key="2">
    <source>
        <dbReference type="EMBL" id="KIM95189.1"/>
    </source>
</evidence>
<accession>A0A0C3GVB0</accession>
<name>A0A0C3GVB0_OIDMZ</name>
<organism evidence="2 3">
    <name type="scientific">Oidiodendron maius (strain Zn)</name>
    <dbReference type="NCBI Taxonomy" id="913774"/>
    <lineage>
        <taxon>Eukaryota</taxon>
        <taxon>Fungi</taxon>
        <taxon>Dikarya</taxon>
        <taxon>Ascomycota</taxon>
        <taxon>Pezizomycotina</taxon>
        <taxon>Leotiomycetes</taxon>
        <taxon>Leotiomycetes incertae sedis</taxon>
        <taxon>Myxotrichaceae</taxon>
        <taxon>Oidiodendron</taxon>
    </lineage>
</organism>
<keyword evidence="3" id="KW-1185">Reference proteome</keyword>
<keyword evidence="1" id="KW-0472">Membrane</keyword>
<reference evidence="3" key="2">
    <citation type="submission" date="2015-01" db="EMBL/GenBank/DDBJ databases">
        <title>Evolutionary Origins and Diversification of the Mycorrhizal Mutualists.</title>
        <authorList>
            <consortium name="DOE Joint Genome Institute"/>
            <consortium name="Mycorrhizal Genomics Consortium"/>
            <person name="Kohler A."/>
            <person name="Kuo A."/>
            <person name="Nagy L.G."/>
            <person name="Floudas D."/>
            <person name="Copeland A."/>
            <person name="Barry K.W."/>
            <person name="Cichocki N."/>
            <person name="Veneault-Fourrey C."/>
            <person name="LaButti K."/>
            <person name="Lindquist E.A."/>
            <person name="Lipzen A."/>
            <person name="Lundell T."/>
            <person name="Morin E."/>
            <person name="Murat C."/>
            <person name="Riley R."/>
            <person name="Ohm R."/>
            <person name="Sun H."/>
            <person name="Tunlid A."/>
            <person name="Henrissat B."/>
            <person name="Grigoriev I.V."/>
            <person name="Hibbett D.S."/>
            <person name="Martin F."/>
        </authorList>
    </citation>
    <scope>NUCLEOTIDE SEQUENCE [LARGE SCALE GENOMIC DNA]</scope>
    <source>
        <strain evidence="3">Zn</strain>
    </source>
</reference>
<feature type="transmembrane region" description="Helical" evidence="1">
    <location>
        <begin position="87"/>
        <end position="109"/>
    </location>
</feature>
<evidence type="ECO:0000313" key="3">
    <source>
        <dbReference type="Proteomes" id="UP000054321"/>
    </source>
</evidence>
<dbReference type="EMBL" id="KN832887">
    <property type="protein sequence ID" value="KIM95189.1"/>
    <property type="molecule type" value="Genomic_DNA"/>
</dbReference>
<reference evidence="2 3" key="1">
    <citation type="submission" date="2014-04" db="EMBL/GenBank/DDBJ databases">
        <authorList>
            <consortium name="DOE Joint Genome Institute"/>
            <person name="Kuo A."/>
            <person name="Martino E."/>
            <person name="Perotto S."/>
            <person name="Kohler A."/>
            <person name="Nagy L.G."/>
            <person name="Floudas D."/>
            <person name="Copeland A."/>
            <person name="Barry K.W."/>
            <person name="Cichocki N."/>
            <person name="Veneault-Fourrey C."/>
            <person name="LaButti K."/>
            <person name="Lindquist E.A."/>
            <person name="Lipzen A."/>
            <person name="Lundell T."/>
            <person name="Morin E."/>
            <person name="Murat C."/>
            <person name="Sun H."/>
            <person name="Tunlid A."/>
            <person name="Henrissat B."/>
            <person name="Grigoriev I.V."/>
            <person name="Hibbett D.S."/>
            <person name="Martin F."/>
            <person name="Nordberg H.P."/>
            <person name="Cantor M.N."/>
            <person name="Hua S.X."/>
        </authorList>
    </citation>
    <scope>NUCLEOTIDE SEQUENCE [LARGE SCALE GENOMIC DNA]</scope>
    <source>
        <strain evidence="2 3">Zn</strain>
    </source>
</reference>
<dbReference type="GO" id="GO:0016020">
    <property type="term" value="C:membrane"/>
    <property type="evidence" value="ECO:0007669"/>
    <property type="project" value="TreeGrafter"/>
</dbReference>
<dbReference type="OrthoDB" id="67965at2759"/>
<dbReference type="Gene3D" id="1.20.120.1630">
    <property type="match status" value="1"/>
</dbReference>
<evidence type="ECO:0008006" key="4">
    <source>
        <dbReference type="Google" id="ProtNLM"/>
    </source>
</evidence>
<gene>
    <name evidence="2" type="ORF">OIDMADRAFT_45163</name>
</gene>
<dbReference type="PANTHER" id="PTHR32251:SF15">
    <property type="entry name" value="3-OXO-5-ALPHA-STEROID 4-DEHYDROGENASE (DUF1295)"/>
    <property type="match status" value="1"/>
</dbReference>
<dbReference type="HOGENOM" id="CLU_065850_0_0_1"/>
<dbReference type="Proteomes" id="UP000054321">
    <property type="component" value="Unassembled WGS sequence"/>
</dbReference>
<sequence length="241" mass="25321">MPSRVKRSTPFGTACFVGLHAADIYLQYYLTKQGGAAKLLSLIGLQTVPIAKTAYADILVCLAGLGSLKQIFWVIGISENEMPTGQAVEISIANTVFASINAFLASWAMSSLATSTGLLLSDASVTQELSKNPILAAAVAVYVLGIVIETVSELQRKTFKADAKNKGKPYAGGLFGVARHVNYGGHALWQGANAMAAGGLASAIAVFSFFTYAFISNSIPVLDKYCSESHFFGVPLIVAAS</sequence>
<protein>
    <recommendedName>
        <fullName evidence="4">Steroid 5-alpha reductase C-terminal domain-containing protein</fullName>
    </recommendedName>
</protein>
<keyword evidence="1" id="KW-0812">Transmembrane</keyword>
<dbReference type="Pfam" id="PF06966">
    <property type="entry name" value="DUF1295"/>
    <property type="match status" value="1"/>
</dbReference>
<feature type="transmembrane region" description="Helical" evidence="1">
    <location>
        <begin position="195"/>
        <end position="215"/>
    </location>
</feature>
<evidence type="ECO:0000256" key="1">
    <source>
        <dbReference type="SAM" id="Phobius"/>
    </source>
</evidence>
<keyword evidence="1" id="KW-1133">Transmembrane helix</keyword>
<dbReference type="PANTHER" id="PTHR32251">
    <property type="entry name" value="3-OXO-5-ALPHA-STEROID 4-DEHYDROGENASE"/>
    <property type="match status" value="1"/>
</dbReference>
<proteinExistence type="predicted"/>
<feature type="transmembrane region" description="Helical" evidence="1">
    <location>
        <begin position="129"/>
        <end position="148"/>
    </location>
</feature>
<dbReference type="AlphaFoldDB" id="A0A0C3GVB0"/>
<dbReference type="InterPro" id="IPR010721">
    <property type="entry name" value="UstE-like"/>
</dbReference>
<dbReference type="InParanoid" id="A0A0C3GVB0"/>